<dbReference type="AlphaFoldDB" id="A3E4F8"/>
<evidence type="ECO:0000259" key="5">
    <source>
        <dbReference type="PROSITE" id="PS50222"/>
    </source>
</evidence>
<feature type="domain" description="EF-hand" evidence="5">
    <location>
        <begin position="116"/>
        <end position="148"/>
    </location>
</feature>
<proteinExistence type="evidence at transcript level"/>
<dbReference type="PANTHER" id="PTHR23048">
    <property type="entry name" value="MYOSIN LIGHT CHAIN 1, 3"/>
    <property type="match status" value="1"/>
</dbReference>
<dbReference type="PROSITE" id="PS50222">
    <property type="entry name" value="EF_HAND_2"/>
    <property type="match status" value="3"/>
</dbReference>
<sequence>MADQLIEEQIAEFKETFSLFDEDKDGRLSVAELGKMLNSLGQNPTDIDLASMVQDVDAEDMKIDFPDFLSLMARKMKDTDTEEELIEAFKVFDKNEDGFISARELTDCMKNLGEKLTDAEVDEMIKEADMDGDLQINYDEFVKMMMAS</sequence>
<dbReference type="InterPro" id="IPR011992">
    <property type="entry name" value="EF-hand-dom_pair"/>
</dbReference>
<dbReference type="PROSITE" id="PS00018">
    <property type="entry name" value="EF_HAND_1"/>
    <property type="match status" value="2"/>
</dbReference>
<name>A3E4F8_KARVE</name>
<dbReference type="SMART" id="SM00054">
    <property type="entry name" value="EFh"/>
    <property type="match status" value="3"/>
</dbReference>
<comment type="similarity">
    <text evidence="1">Belongs to the calmodulin family.</text>
</comment>
<feature type="domain" description="EF-hand" evidence="5">
    <location>
        <begin position="80"/>
        <end position="115"/>
    </location>
</feature>
<evidence type="ECO:0000256" key="1">
    <source>
        <dbReference type="ARBA" id="ARBA00009763"/>
    </source>
</evidence>
<dbReference type="SUPFAM" id="SSF47473">
    <property type="entry name" value="EF-hand"/>
    <property type="match status" value="1"/>
</dbReference>
<dbReference type="InterPro" id="IPR050230">
    <property type="entry name" value="CALM/Myosin/TropC-like"/>
</dbReference>
<dbReference type="CDD" id="cd00051">
    <property type="entry name" value="EFh"/>
    <property type="match status" value="1"/>
</dbReference>
<dbReference type="GO" id="GO:0005509">
    <property type="term" value="F:calcium ion binding"/>
    <property type="evidence" value="ECO:0007669"/>
    <property type="project" value="InterPro"/>
</dbReference>
<evidence type="ECO:0000256" key="2">
    <source>
        <dbReference type="ARBA" id="ARBA00022723"/>
    </source>
</evidence>
<organism evidence="6">
    <name type="scientific">Karlodinium veneficum</name>
    <name type="common">Dinoflagellate</name>
    <name type="synonym">Karlodinium micrum</name>
    <dbReference type="NCBI Taxonomy" id="407301"/>
    <lineage>
        <taxon>Eukaryota</taxon>
        <taxon>Sar</taxon>
        <taxon>Alveolata</taxon>
        <taxon>Dinophyceae</taxon>
        <taxon>Gymnodiniales</taxon>
        <taxon>Kareniaceae</taxon>
        <taxon>Karlodinium</taxon>
    </lineage>
</organism>
<keyword evidence="4" id="KW-0106">Calcium</keyword>
<dbReference type="PANTHER" id="PTHR23048:SF53">
    <property type="entry name" value="CALMODULIN"/>
    <property type="match status" value="1"/>
</dbReference>
<evidence type="ECO:0000256" key="3">
    <source>
        <dbReference type="ARBA" id="ARBA00022737"/>
    </source>
</evidence>
<keyword evidence="3" id="KW-0677">Repeat</keyword>
<feature type="domain" description="EF-hand" evidence="5">
    <location>
        <begin position="8"/>
        <end position="43"/>
    </location>
</feature>
<dbReference type="EMBL" id="DQ884448">
    <property type="protein sequence ID" value="ABI14434.1"/>
    <property type="molecule type" value="mRNA"/>
</dbReference>
<dbReference type="Gene3D" id="1.10.238.10">
    <property type="entry name" value="EF-hand"/>
    <property type="match status" value="3"/>
</dbReference>
<reference evidence="6" key="1">
    <citation type="journal article" date="2007" name="Proc. Natl. Acad. Sci. U.S.A.">
        <title>Spliced leader RNA trans-splicing in dinoflagellates.</title>
        <authorList>
            <person name="Zhang H."/>
            <person name="Hou Y."/>
            <person name="Miranda L."/>
            <person name="Campbell D.A."/>
            <person name="Sturm N.R."/>
            <person name="Gaasterland T."/>
            <person name="Lin S."/>
        </authorList>
    </citation>
    <scope>NUCLEOTIDE SEQUENCE</scope>
</reference>
<evidence type="ECO:0000256" key="4">
    <source>
        <dbReference type="ARBA" id="ARBA00022837"/>
    </source>
</evidence>
<dbReference type="InterPro" id="IPR002048">
    <property type="entry name" value="EF_hand_dom"/>
</dbReference>
<dbReference type="Pfam" id="PF13499">
    <property type="entry name" value="EF-hand_7"/>
    <property type="match status" value="2"/>
</dbReference>
<dbReference type="InterPro" id="IPR018247">
    <property type="entry name" value="EF_Hand_1_Ca_BS"/>
</dbReference>
<protein>
    <submittedName>
        <fullName evidence="6">Calmodulin-like protein</fullName>
    </submittedName>
</protein>
<accession>A3E4F8</accession>
<evidence type="ECO:0000313" key="6">
    <source>
        <dbReference type="EMBL" id="ABI14434.1"/>
    </source>
</evidence>
<keyword evidence="2" id="KW-0479">Metal-binding</keyword>
<dbReference type="GO" id="GO:0016460">
    <property type="term" value="C:myosin II complex"/>
    <property type="evidence" value="ECO:0007669"/>
    <property type="project" value="TreeGrafter"/>
</dbReference>
<dbReference type="FunFam" id="1.10.238.10:FF:000001">
    <property type="entry name" value="Calmodulin 1"/>
    <property type="match status" value="1"/>
</dbReference>